<dbReference type="STRING" id="694427.Palpr_0345"/>
<gene>
    <name evidence="7" type="ordered locus">Palpr_0345</name>
</gene>
<organism evidence="7 8">
    <name type="scientific">Paludibacter propionicigenes (strain DSM 17365 / JCM 13257 / WB4)</name>
    <dbReference type="NCBI Taxonomy" id="694427"/>
    <lineage>
        <taxon>Bacteria</taxon>
        <taxon>Pseudomonadati</taxon>
        <taxon>Bacteroidota</taxon>
        <taxon>Bacteroidia</taxon>
        <taxon>Bacteroidales</taxon>
        <taxon>Paludibacteraceae</taxon>
        <taxon>Paludibacter</taxon>
    </lineage>
</organism>
<evidence type="ECO:0000256" key="3">
    <source>
        <dbReference type="ARBA" id="ARBA00022729"/>
    </source>
</evidence>
<sequence>MKVQIPQANPFRHIFPVFITLLLFGCSSTRHLENKRNKEVYDALGLTKERSDNIALYKEAASWLHTPHVDGGTSRKGTDCSFLVFSIYKTVYNKVLERNSSAMLKKNCEKINRNKIREGDLVFFNTSGKSKSTVNHVGIYLKDNKFIHASTSKGVIVSSLDENYFLRTWVCGGRVR</sequence>
<evidence type="ECO:0000256" key="2">
    <source>
        <dbReference type="ARBA" id="ARBA00022670"/>
    </source>
</evidence>
<proteinExistence type="inferred from homology"/>
<dbReference type="eggNOG" id="COG0791">
    <property type="taxonomic scope" value="Bacteria"/>
</dbReference>
<keyword evidence="2" id="KW-0645">Protease</keyword>
<evidence type="ECO:0000256" key="4">
    <source>
        <dbReference type="ARBA" id="ARBA00022801"/>
    </source>
</evidence>
<evidence type="ECO:0000259" key="6">
    <source>
        <dbReference type="PROSITE" id="PS51935"/>
    </source>
</evidence>
<dbReference type="Proteomes" id="UP000008718">
    <property type="component" value="Chromosome"/>
</dbReference>
<dbReference type="AlphaFoldDB" id="E4T1B2"/>
<accession>E4T1B2</accession>
<dbReference type="PROSITE" id="PS51935">
    <property type="entry name" value="NLPC_P60"/>
    <property type="match status" value="1"/>
</dbReference>
<dbReference type="InterPro" id="IPR038765">
    <property type="entry name" value="Papain-like_cys_pep_sf"/>
</dbReference>
<dbReference type="RefSeq" id="WP_013443875.1">
    <property type="nucleotide sequence ID" value="NC_014734.1"/>
</dbReference>
<dbReference type="InterPro" id="IPR000064">
    <property type="entry name" value="NLP_P60_dom"/>
</dbReference>
<dbReference type="OrthoDB" id="9807055at2"/>
<dbReference type="GO" id="GO:0008234">
    <property type="term" value="F:cysteine-type peptidase activity"/>
    <property type="evidence" value="ECO:0007669"/>
    <property type="project" value="UniProtKB-KW"/>
</dbReference>
<dbReference type="EMBL" id="CP002345">
    <property type="protein sequence ID" value="ADQ78506.1"/>
    <property type="molecule type" value="Genomic_DNA"/>
</dbReference>
<keyword evidence="4" id="KW-0378">Hydrolase</keyword>
<dbReference type="Pfam" id="PF00877">
    <property type="entry name" value="NLPC_P60"/>
    <property type="match status" value="1"/>
</dbReference>
<dbReference type="MEROPS" id="C40.A01"/>
<reference evidence="7 8" key="2">
    <citation type="journal article" date="2011" name="Stand. Genomic Sci.">
        <title>Complete genome sequence of Paludibacter propionicigenes type strain (WB4).</title>
        <authorList>
            <person name="Gronow S."/>
            <person name="Munk C."/>
            <person name="Lapidus A."/>
            <person name="Nolan M."/>
            <person name="Lucas S."/>
            <person name="Hammon N."/>
            <person name="Deshpande S."/>
            <person name="Cheng J.F."/>
            <person name="Tapia R."/>
            <person name="Han C."/>
            <person name="Goodwin L."/>
            <person name="Pitluck S."/>
            <person name="Liolios K."/>
            <person name="Ivanova N."/>
            <person name="Mavromatis K."/>
            <person name="Mikhailova N."/>
            <person name="Pati A."/>
            <person name="Chen A."/>
            <person name="Palaniappan K."/>
            <person name="Land M."/>
            <person name="Hauser L."/>
            <person name="Chang Y.J."/>
            <person name="Jeffries C.D."/>
            <person name="Brambilla E."/>
            <person name="Rohde M."/>
            <person name="Goker M."/>
            <person name="Detter J.C."/>
            <person name="Woyke T."/>
            <person name="Bristow J."/>
            <person name="Eisen J.A."/>
            <person name="Markowitz V."/>
            <person name="Hugenholtz P."/>
            <person name="Kyrpides N.C."/>
            <person name="Klenk H.P."/>
        </authorList>
    </citation>
    <scope>NUCLEOTIDE SEQUENCE [LARGE SCALE GENOMIC DNA]</scope>
    <source>
        <strain evidence="8">DSM 17365 / JCM 13257 / WB4</strain>
    </source>
</reference>
<dbReference type="KEGG" id="ppn:Palpr_0345"/>
<dbReference type="PROSITE" id="PS51257">
    <property type="entry name" value="PROKAR_LIPOPROTEIN"/>
    <property type="match status" value="1"/>
</dbReference>
<dbReference type="InterPro" id="IPR052062">
    <property type="entry name" value="Murein_DD/LD_carboxypeptidase"/>
</dbReference>
<dbReference type="PANTHER" id="PTHR47360">
    <property type="entry name" value="MUREIN DD-ENDOPEPTIDASE MEPS/MUREIN LD-CARBOXYPEPTIDASE"/>
    <property type="match status" value="1"/>
</dbReference>
<dbReference type="Gene3D" id="3.90.1720.10">
    <property type="entry name" value="endopeptidase domain like (from Nostoc punctiforme)"/>
    <property type="match status" value="1"/>
</dbReference>
<reference key="1">
    <citation type="submission" date="2010-11" db="EMBL/GenBank/DDBJ databases">
        <title>The complete genome of Paludibacter propionicigenes DSM 17365.</title>
        <authorList>
            <consortium name="US DOE Joint Genome Institute (JGI-PGF)"/>
            <person name="Lucas S."/>
            <person name="Copeland A."/>
            <person name="Lapidus A."/>
            <person name="Bruce D."/>
            <person name="Goodwin L."/>
            <person name="Pitluck S."/>
            <person name="Kyrpides N."/>
            <person name="Mavromatis K."/>
            <person name="Ivanova N."/>
            <person name="Munk A.C."/>
            <person name="Brettin T."/>
            <person name="Detter J.C."/>
            <person name="Han C."/>
            <person name="Tapia R."/>
            <person name="Land M."/>
            <person name="Hauser L."/>
            <person name="Markowitz V."/>
            <person name="Cheng J.-F."/>
            <person name="Hugenholtz P."/>
            <person name="Woyke T."/>
            <person name="Wu D."/>
            <person name="Gronow S."/>
            <person name="Wellnitz S."/>
            <person name="Brambilla E."/>
            <person name="Klenk H.-P."/>
            <person name="Eisen J.A."/>
        </authorList>
    </citation>
    <scope>NUCLEOTIDE SEQUENCE</scope>
    <source>
        <strain>WB4</strain>
    </source>
</reference>
<name>E4T1B2_PALPW</name>
<dbReference type="HOGENOM" id="CLU_016043_9_0_10"/>
<evidence type="ECO:0000313" key="8">
    <source>
        <dbReference type="Proteomes" id="UP000008718"/>
    </source>
</evidence>
<dbReference type="SUPFAM" id="SSF54001">
    <property type="entry name" value="Cysteine proteinases"/>
    <property type="match status" value="1"/>
</dbReference>
<comment type="similarity">
    <text evidence="1">Belongs to the peptidase C40 family.</text>
</comment>
<dbReference type="GO" id="GO:0006508">
    <property type="term" value="P:proteolysis"/>
    <property type="evidence" value="ECO:0007669"/>
    <property type="project" value="UniProtKB-KW"/>
</dbReference>
<protein>
    <submittedName>
        <fullName evidence="7">NLP/P60 protein</fullName>
    </submittedName>
</protein>
<evidence type="ECO:0000256" key="1">
    <source>
        <dbReference type="ARBA" id="ARBA00007074"/>
    </source>
</evidence>
<keyword evidence="8" id="KW-1185">Reference proteome</keyword>
<evidence type="ECO:0000313" key="7">
    <source>
        <dbReference type="EMBL" id="ADQ78506.1"/>
    </source>
</evidence>
<keyword evidence="5" id="KW-0788">Thiol protease</keyword>
<evidence type="ECO:0000256" key="5">
    <source>
        <dbReference type="ARBA" id="ARBA00022807"/>
    </source>
</evidence>
<dbReference type="PANTHER" id="PTHR47360:SF1">
    <property type="entry name" value="ENDOPEPTIDASE NLPC-RELATED"/>
    <property type="match status" value="1"/>
</dbReference>
<feature type="domain" description="NlpC/P60" evidence="6">
    <location>
        <begin position="50"/>
        <end position="176"/>
    </location>
</feature>
<keyword evidence="3" id="KW-0732">Signal</keyword>